<reference evidence="2 3" key="1">
    <citation type="journal article" date="2023" name="Plants (Basel)">
        <title>Bridging the Gap: Combining Genomics and Transcriptomics Approaches to Understand Stylosanthes scabra, an Orphan Legume from the Brazilian Caatinga.</title>
        <authorList>
            <person name="Ferreira-Neto J.R.C."/>
            <person name="da Silva M.D."/>
            <person name="Binneck E."/>
            <person name="de Melo N.F."/>
            <person name="da Silva R.H."/>
            <person name="de Melo A.L.T.M."/>
            <person name="Pandolfi V."/>
            <person name="Bustamante F.O."/>
            <person name="Brasileiro-Vidal A.C."/>
            <person name="Benko-Iseppon A.M."/>
        </authorList>
    </citation>
    <scope>NUCLEOTIDE SEQUENCE [LARGE SCALE GENOMIC DNA]</scope>
    <source>
        <tissue evidence="2">Leaves</tissue>
    </source>
</reference>
<organism evidence="2 3">
    <name type="scientific">Stylosanthes scabra</name>
    <dbReference type="NCBI Taxonomy" id="79078"/>
    <lineage>
        <taxon>Eukaryota</taxon>
        <taxon>Viridiplantae</taxon>
        <taxon>Streptophyta</taxon>
        <taxon>Embryophyta</taxon>
        <taxon>Tracheophyta</taxon>
        <taxon>Spermatophyta</taxon>
        <taxon>Magnoliopsida</taxon>
        <taxon>eudicotyledons</taxon>
        <taxon>Gunneridae</taxon>
        <taxon>Pentapetalae</taxon>
        <taxon>rosids</taxon>
        <taxon>fabids</taxon>
        <taxon>Fabales</taxon>
        <taxon>Fabaceae</taxon>
        <taxon>Papilionoideae</taxon>
        <taxon>50 kb inversion clade</taxon>
        <taxon>dalbergioids sensu lato</taxon>
        <taxon>Dalbergieae</taxon>
        <taxon>Pterocarpus clade</taxon>
        <taxon>Stylosanthes</taxon>
    </lineage>
</organism>
<feature type="region of interest" description="Disordered" evidence="1">
    <location>
        <begin position="60"/>
        <end position="92"/>
    </location>
</feature>
<feature type="non-terminal residue" evidence="2">
    <location>
        <position position="1"/>
    </location>
</feature>
<feature type="compositionally biased region" description="Low complexity" evidence="1">
    <location>
        <begin position="1"/>
        <end position="20"/>
    </location>
</feature>
<sequence>HYQNQFHQQRYQPPHQRQQPSKPPPMDDIRTLLQEQREFQKQQTSHMATMMELLTYLATQNINNNTPNPSQPSSSSSIPSQPLPNPKGGLNAITLRSGTQLEKVIPSAIVNAKNEEEDVVVEDVQEDVE</sequence>
<comment type="caution">
    <text evidence="2">The sequence shown here is derived from an EMBL/GenBank/DDBJ whole genome shotgun (WGS) entry which is preliminary data.</text>
</comment>
<proteinExistence type="predicted"/>
<dbReference type="EMBL" id="JASCZI010272466">
    <property type="protein sequence ID" value="MED6222357.1"/>
    <property type="molecule type" value="Genomic_DNA"/>
</dbReference>
<evidence type="ECO:0000313" key="3">
    <source>
        <dbReference type="Proteomes" id="UP001341840"/>
    </source>
</evidence>
<feature type="compositionally biased region" description="Low complexity" evidence="1">
    <location>
        <begin position="60"/>
        <end position="80"/>
    </location>
</feature>
<feature type="region of interest" description="Disordered" evidence="1">
    <location>
        <begin position="1"/>
        <end position="28"/>
    </location>
</feature>
<protein>
    <submittedName>
        <fullName evidence="2">Uncharacterized protein</fullName>
    </submittedName>
</protein>
<accession>A0ABU6ZK50</accession>
<evidence type="ECO:0000313" key="2">
    <source>
        <dbReference type="EMBL" id="MED6222357.1"/>
    </source>
</evidence>
<gene>
    <name evidence="2" type="ORF">PIB30_063532</name>
</gene>
<dbReference type="Proteomes" id="UP001341840">
    <property type="component" value="Unassembled WGS sequence"/>
</dbReference>
<evidence type="ECO:0000256" key="1">
    <source>
        <dbReference type="SAM" id="MobiDB-lite"/>
    </source>
</evidence>
<keyword evidence="3" id="KW-1185">Reference proteome</keyword>
<name>A0ABU6ZK50_9FABA</name>